<keyword evidence="4" id="KW-1185">Reference proteome</keyword>
<evidence type="ECO:0000313" key="3">
    <source>
        <dbReference type="EMBL" id="RPE81504.1"/>
    </source>
</evidence>
<keyword evidence="2 3" id="KW-0808">Transferase</keyword>
<name>A0A3N4W8F4_9GAMM</name>
<gene>
    <name evidence="3" type="ORF">EDC50_0695</name>
</gene>
<protein>
    <submittedName>
        <fullName evidence="3">ADP-heptose:LPS heptosyltransferase</fullName>
    </submittedName>
</protein>
<evidence type="ECO:0000256" key="1">
    <source>
        <dbReference type="ARBA" id="ARBA00022676"/>
    </source>
</evidence>
<proteinExistence type="predicted"/>
<dbReference type="InterPro" id="IPR002201">
    <property type="entry name" value="Glyco_trans_9"/>
</dbReference>
<dbReference type="PANTHER" id="PTHR30160">
    <property type="entry name" value="TETRAACYLDISACCHARIDE 4'-KINASE-RELATED"/>
    <property type="match status" value="1"/>
</dbReference>
<dbReference type="Pfam" id="PF01075">
    <property type="entry name" value="Glyco_transf_9"/>
    <property type="match status" value="1"/>
</dbReference>
<dbReference type="RefSeq" id="WP_199742072.1">
    <property type="nucleotide sequence ID" value="NZ_RKQN01000001.1"/>
</dbReference>
<keyword evidence="1" id="KW-0328">Glycosyltransferase</keyword>
<evidence type="ECO:0000313" key="4">
    <source>
        <dbReference type="Proteomes" id="UP000269708"/>
    </source>
</evidence>
<dbReference type="GO" id="GO:0009244">
    <property type="term" value="P:lipopolysaccharide core region biosynthetic process"/>
    <property type="evidence" value="ECO:0007669"/>
    <property type="project" value="TreeGrafter"/>
</dbReference>
<dbReference type="EMBL" id="RKQN01000001">
    <property type="protein sequence ID" value="RPE81504.1"/>
    <property type="molecule type" value="Genomic_DNA"/>
</dbReference>
<dbReference type="GO" id="GO:0008713">
    <property type="term" value="F:ADP-heptose-lipopolysaccharide heptosyltransferase activity"/>
    <property type="evidence" value="ECO:0007669"/>
    <property type="project" value="TreeGrafter"/>
</dbReference>
<dbReference type="SUPFAM" id="SSF53756">
    <property type="entry name" value="UDP-Glycosyltransferase/glycogen phosphorylase"/>
    <property type="match status" value="1"/>
</dbReference>
<reference evidence="3 4" key="1">
    <citation type="submission" date="2018-11" db="EMBL/GenBank/DDBJ databases">
        <title>Genomic Encyclopedia of Type Strains, Phase IV (KMG-IV): sequencing the most valuable type-strain genomes for metagenomic binning, comparative biology and taxonomic classification.</title>
        <authorList>
            <person name="Goeker M."/>
        </authorList>
    </citation>
    <scope>NUCLEOTIDE SEQUENCE [LARGE SCALE GENOMIC DNA]</scope>
    <source>
        <strain evidence="3 4">DSM 25623</strain>
    </source>
</reference>
<dbReference type="CDD" id="cd03789">
    <property type="entry name" value="GT9_LPS_heptosyltransferase"/>
    <property type="match status" value="1"/>
</dbReference>
<comment type="caution">
    <text evidence="3">The sequence shown here is derived from an EMBL/GenBank/DDBJ whole genome shotgun (WGS) entry which is preliminary data.</text>
</comment>
<dbReference type="InterPro" id="IPR051199">
    <property type="entry name" value="LPS_LOS_Heptosyltrfase"/>
</dbReference>
<dbReference type="AlphaFoldDB" id="A0A3N4W8F4"/>
<dbReference type="GO" id="GO:0005829">
    <property type="term" value="C:cytosol"/>
    <property type="evidence" value="ECO:0007669"/>
    <property type="project" value="TreeGrafter"/>
</dbReference>
<dbReference type="Proteomes" id="UP000269708">
    <property type="component" value="Unassembled WGS sequence"/>
</dbReference>
<evidence type="ECO:0000256" key="2">
    <source>
        <dbReference type="ARBA" id="ARBA00022679"/>
    </source>
</evidence>
<dbReference type="PANTHER" id="PTHR30160:SF1">
    <property type="entry name" value="LIPOPOLYSACCHARIDE 1,2-N-ACETYLGLUCOSAMINETRANSFERASE-RELATED"/>
    <property type="match status" value="1"/>
</dbReference>
<accession>A0A3N4W8F4</accession>
<sequence>MPIEPPTPPSAAANAMRVLVIRHGAFGDLVQASGALRDIREHHAGAHLSLLVAPQYAPLMRRCPYVDATIEDPRAPLLDPRRSLGLLRRLRAQRFDRVYDLQGSDRTRLYRLMLARPGVPWSRNDNPGDGPTPDRLAYAELLARAGVPAAHAATPQVRWMAGDVSALLATAGVAPGYVALIPGSAARHPHKRWPHYAELARRLAARGIEAVVAPGPDELELARTLPCRTLLGPHGEPLDWFRLAGVLDRAAFVIGNDTGPTHLAAALGRPGLALFGPHTRAQRTGILLPGFDAIEAADLQALGVDEVLARAERMGLPARA</sequence>
<dbReference type="Gene3D" id="3.40.50.2000">
    <property type="entry name" value="Glycogen Phosphorylase B"/>
    <property type="match status" value="2"/>
</dbReference>
<organism evidence="3 4">
    <name type="scientific">Vulcaniibacterium tengchongense</name>
    <dbReference type="NCBI Taxonomy" id="1273429"/>
    <lineage>
        <taxon>Bacteria</taxon>
        <taxon>Pseudomonadati</taxon>
        <taxon>Pseudomonadota</taxon>
        <taxon>Gammaproteobacteria</taxon>
        <taxon>Lysobacterales</taxon>
        <taxon>Lysobacteraceae</taxon>
        <taxon>Vulcaniibacterium</taxon>
    </lineage>
</organism>